<dbReference type="Proteomes" id="UP000054639">
    <property type="component" value="Unassembled WGS sequence"/>
</dbReference>
<reference evidence="1 3" key="1">
    <citation type="submission" date="2015-11" db="EMBL/GenBank/DDBJ databases">
        <title>Genomic analysis of 38 Legionella species identifies large and diverse effector repertoires.</title>
        <authorList>
            <person name="Burstein D."/>
            <person name="Amaro F."/>
            <person name="Zusman T."/>
            <person name="Lifshitz Z."/>
            <person name="Cohen O."/>
            <person name="Gilbert J.A."/>
            <person name="Pupko T."/>
            <person name="Shuman H.A."/>
            <person name="Segal G."/>
        </authorList>
    </citation>
    <scope>NUCLEOTIDE SEQUENCE [LARGE SCALE GENOMIC DNA]</scope>
    <source>
        <strain evidence="1 3">ATCC 49507</strain>
    </source>
</reference>
<proteinExistence type="predicted"/>
<evidence type="ECO:0000313" key="1">
    <source>
        <dbReference type="EMBL" id="KTD49813.1"/>
    </source>
</evidence>
<dbReference type="Proteomes" id="UP000254230">
    <property type="component" value="Unassembled WGS sequence"/>
</dbReference>
<gene>
    <name evidence="1" type="ORF">Lqua_1601</name>
    <name evidence="2" type="ORF">NCTC12376_00965</name>
</gene>
<sequence length="52" mass="5905">MWNENLGYGPLGLLPGYACFENRGEGLRYHAELINGSSIFLGTRRFPLWFGL</sequence>
<reference evidence="2 4" key="2">
    <citation type="submission" date="2018-06" db="EMBL/GenBank/DDBJ databases">
        <authorList>
            <consortium name="Pathogen Informatics"/>
            <person name="Doyle S."/>
        </authorList>
    </citation>
    <scope>NUCLEOTIDE SEQUENCE [LARGE SCALE GENOMIC DNA]</scope>
    <source>
        <strain evidence="2 4">NCTC12376</strain>
    </source>
</reference>
<protein>
    <submittedName>
        <fullName evidence="2">Uncharacterized protein</fullName>
    </submittedName>
</protein>
<dbReference type="EMBL" id="LNYR01000016">
    <property type="protein sequence ID" value="KTD49813.1"/>
    <property type="molecule type" value="Genomic_DNA"/>
</dbReference>
<evidence type="ECO:0000313" key="3">
    <source>
        <dbReference type="Proteomes" id="UP000054639"/>
    </source>
</evidence>
<evidence type="ECO:0000313" key="4">
    <source>
        <dbReference type="Proteomes" id="UP000254230"/>
    </source>
</evidence>
<dbReference type="EMBL" id="UGOW01000001">
    <property type="protein sequence ID" value="STY17171.1"/>
    <property type="molecule type" value="Genomic_DNA"/>
</dbReference>
<keyword evidence="3" id="KW-1185">Reference proteome</keyword>
<name>A0A378KU91_9GAMM</name>
<accession>A0A378KU91</accession>
<evidence type="ECO:0000313" key="2">
    <source>
        <dbReference type="EMBL" id="STY17171.1"/>
    </source>
</evidence>
<organism evidence="2 4">
    <name type="scientific">Legionella quateirensis</name>
    <dbReference type="NCBI Taxonomy" id="45072"/>
    <lineage>
        <taxon>Bacteria</taxon>
        <taxon>Pseudomonadati</taxon>
        <taxon>Pseudomonadota</taxon>
        <taxon>Gammaproteobacteria</taxon>
        <taxon>Legionellales</taxon>
        <taxon>Legionellaceae</taxon>
        <taxon>Legionella</taxon>
    </lineage>
</organism>
<dbReference type="AlphaFoldDB" id="A0A378KU91"/>